<name>A0A1S4EAG2_DIACI</name>
<keyword evidence="3" id="KW-1185">Reference proteome</keyword>
<evidence type="ECO:0000256" key="2">
    <source>
        <dbReference type="SAM" id="Phobius"/>
    </source>
</evidence>
<dbReference type="PaxDb" id="121845-A0A1S4EAG2"/>
<accession>A0A1S4EAG2</accession>
<evidence type="ECO:0000313" key="4">
    <source>
        <dbReference type="RefSeq" id="XP_017299122.2"/>
    </source>
</evidence>
<dbReference type="InterPro" id="IPR011701">
    <property type="entry name" value="MFS"/>
</dbReference>
<dbReference type="CDD" id="cd17352">
    <property type="entry name" value="MFS_MCT_SLC16"/>
    <property type="match status" value="1"/>
</dbReference>
<feature type="non-terminal residue" evidence="4">
    <location>
        <position position="592"/>
    </location>
</feature>
<dbReference type="AlphaFoldDB" id="A0A1S4EAG2"/>
<dbReference type="Proteomes" id="UP000079169">
    <property type="component" value="Unplaced"/>
</dbReference>
<feature type="transmembrane region" description="Helical" evidence="2">
    <location>
        <begin position="33"/>
        <end position="62"/>
    </location>
</feature>
<feature type="transmembrane region" description="Helical" evidence="2">
    <location>
        <begin position="160"/>
        <end position="179"/>
    </location>
</feature>
<feature type="transmembrane region" description="Helical" evidence="2">
    <location>
        <begin position="191"/>
        <end position="211"/>
    </location>
</feature>
<keyword evidence="2" id="KW-0812">Transmembrane</keyword>
<evidence type="ECO:0000313" key="3">
    <source>
        <dbReference type="Proteomes" id="UP000079169"/>
    </source>
</evidence>
<gene>
    <name evidence="4" type="primary">LOC103508331</name>
</gene>
<sequence length="592" mass="67121">MSSRKIHLRTQRKRHHNERTSEPNISPSLDGGYGWVIVVSSFICNMIVDGISNSFGIFIMSFSNTFQEDKGKVALASSVNVGMHLLVGPLVGALCKRYSCRAVCIAGSILCTIGFFLSIFATNTLLFTLLYGFLGGTGCGMIYISTVILVSYYFELRRSLAVGISICGSGFGTFLFAPLSEILLREFAWQGTHLIFAGFTLNCLVFSLLLLPLEYFQTKPSEQKLTCQVSENADIKPKPFRVKRLQVQYRKNVALSSVLENYNAQEEKADEVKDNNIQVSVDKDQLVESTSRAVTDERDTTSEQGVSLHPSCDTVVERDTLKDSHSETTNLSEPLKNKTIIPTIKTQHVHELDLQTQYLRKKEILKILLFTRIVMKKDYMSGSKLPLFSRKILHEMKSLREMRDLHDLEYEELDFYEIKKSKSEDLTLLQHYLSHVQLNLGESLPSDLHHYAYIVNNVGVSMNNQHQEVNPDCTDYANSVEHQHNAENSSPYDEINTQQVEDDTNVVFAASTRNVKSLPVLDHIDTEEDPCLRETQSIQALGHRTNVEQSEHGRFVSNLFTTNNNNDTTKHNHWTDEDFETTNSDYSFPSHK</sequence>
<feature type="compositionally biased region" description="Polar residues" evidence="1">
    <location>
        <begin position="581"/>
        <end position="592"/>
    </location>
</feature>
<feature type="transmembrane region" description="Helical" evidence="2">
    <location>
        <begin position="128"/>
        <end position="153"/>
    </location>
</feature>
<dbReference type="InterPro" id="IPR050327">
    <property type="entry name" value="Proton-linked_MCT"/>
</dbReference>
<organism evidence="3 4">
    <name type="scientific">Diaphorina citri</name>
    <name type="common">Asian citrus psyllid</name>
    <dbReference type="NCBI Taxonomy" id="121845"/>
    <lineage>
        <taxon>Eukaryota</taxon>
        <taxon>Metazoa</taxon>
        <taxon>Ecdysozoa</taxon>
        <taxon>Arthropoda</taxon>
        <taxon>Hexapoda</taxon>
        <taxon>Insecta</taxon>
        <taxon>Pterygota</taxon>
        <taxon>Neoptera</taxon>
        <taxon>Paraneoptera</taxon>
        <taxon>Hemiptera</taxon>
        <taxon>Sternorrhyncha</taxon>
        <taxon>Psylloidea</taxon>
        <taxon>Psyllidae</taxon>
        <taxon>Diaphorininae</taxon>
        <taxon>Diaphorina</taxon>
    </lineage>
</organism>
<reference evidence="4" key="1">
    <citation type="submission" date="2025-08" db="UniProtKB">
        <authorList>
            <consortium name="RefSeq"/>
        </authorList>
    </citation>
    <scope>IDENTIFICATION</scope>
</reference>
<dbReference type="GO" id="GO:0008028">
    <property type="term" value="F:monocarboxylic acid transmembrane transporter activity"/>
    <property type="evidence" value="ECO:0007669"/>
    <property type="project" value="TreeGrafter"/>
</dbReference>
<keyword evidence="2" id="KW-1133">Transmembrane helix</keyword>
<dbReference type="SUPFAM" id="SSF103473">
    <property type="entry name" value="MFS general substrate transporter"/>
    <property type="match status" value="1"/>
</dbReference>
<evidence type="ECO:0000256" key="1">
    <source>
        <dbReference type="SAM" id="MobiDB-lite"/>
    </source>
</evidence>
<feature type="compositionally biased region" description="Basic residues" evidence="1">
    <location>
        <begin position="1"/>
        <end position="17"/>
    </location>
</feature>
<dbReference type="RefSeq" id="XP_017299122.2">
    <property type="nucleotide sequence ID" value="XM_017443633.2"/>
</dbReference>
<dbReference type="PANTHER" id="PTHR11360">
    <property type="entry name" value="MONOCARBOXYLATE TRANSPORTER"/>
    <property type="match status" value="1"/>
</dbReference>
<feature type="transmembrane region" description="Helical" evidence="2">
    <location>
        <begin position="102"/>
        <end position="122"/>
    </location>
</feature>
<dbReference type="InterPro" id="IPR036259">
    <property type="entry name" value="MFS_trans_sf"/>
</dbReference>
<dbReference type="Gene3D" id="1.20.1250.20">
    <property type="entry name" value="MFS general substrate transporter like domains"/>
    <property type="match status" value="1"/>
</dbReference>
<proteinExistence type="predicted"/>
<feature type="region of interest" description="Disordered" evidence="1">
    <location>
        <begin position="560"/>
        <end position="592"/>
    </location>
</feature>
<dbReference type="Pfam" id="PF07690">
    <property type="entry name" value="MFS_1"/>
    <property type="match status" value="1"/>
</dbReference>
<dbReference type="GeneID" id="103508331"/>
<keyword evidence="2" id="KW-0472">Membrane</keyword>
<dbReference type="PANTHER" id="PTHR11360:SF286">
    <property type="entry name" value="GH22266P"/>
    <property type="match status" value="1"/>
</dbReference>
<protein>
    <submittedName>
        <fullName evidence="4">Uncharacterized protein LOC103508331</fullName>
    </submittedName>
</protein>
<dbReference type="KEGG" id="dci:103508331"/>
<feature type="transmembrane region" description="Helical" evidence="2">
    <location>
        <begin position="74"/>
        <end position="95"/>
    </location>
</feature>
<feature type="region of interest" description="Disordered" evidence="1">
    <location>
        <begin position="1"/>
        <end position="25"/>
    </location>
</feature>